<evidence type="ECO:0000256" key="7">
    <source>
        <dbReference type="ARBA" id="ARBA00023163"/>
    </source>
</evidence>
<name>A0A8J5MVJ8_HOMAM</name>
<dbReference type="FunFam" id="3.30.160.60:FF:000384">
    <property type="entry name" value="Zinc finger protein 550"/>
    <property type="match status" value="1"/>
</dbReference>
<dbReference type="PROSITE" id="PS50157">
    <property type="entry name" value="ZINC_FINGER_C2H2_2"/>
    <property type="match status" value="4"/>
</dbReference>
<evidence type="ECO:0000313" key="12">
    <source>
        <dbReference type="Proteomes" id="UP000747542"/>
    </source>
</evidence>
<keyword evidence="4" id="KW-0862">Zinc</keyword>
<keyword evidence="12" id="KW-1185">Reference proteome</keyword>
<evidence type="ECO:0000256" key="9">
    <source>
        <dbReference type="PROSITE-ProRule" id="PRU00042"/>
    </source>
</evidence>
<dbReference type="SMART" id="SM00355">
    <property type="entry name" value="ZnF_C2H2"/>
    <property type="match status" value="4"/>
</dbReference>
<dbReference type="AlphaFoldDB" id="A0A8J5MVJ8"/>
<keyword evidence="7" id="KW-0804">Transcription</keyword>
<dbReference type="FunFam" id="3.30.160.60:FF:001485">
    <property type="entry name" value="Krueppel-related zinc finger protein"/>
    <property type="match status" value="1"/>
</dbReference>
<keyword evidence="1" id="KW-0479">Metal-binding</keyword>
<feature type="domain" description="C2H2-type" evidence="10">
    <location>
        <begin position="236"/>
        <end position="263"/>
    </location>
</feature>
<proteinExistence type="predicted"/>
<sequence length="298" mass="32892">MNGVMVQPKDILGLSSFQDNMGRVPGGSLSHRMSAFTSNITEGGGWGSAVKCNYGINWGDTRVNTENVVKDDRPFPCPYCPLSFKRRYTLQEHVRIHIGARPYACRSCGKTFTQRSSLLKHVRVRVCQKHSGGDSLLGTRRNLKRDPDLCPPAILGLGSHLTPNLLRVDTTTVAAGSMYHALVDAAGSCITGGRTDVKSRVSVNPLGASVRSDYKSSSLNPLAAAAGLDDSVERPYPCHFCDARFKKKQHLQNHERIHTGEKYVCTLCGQAFSRMHILKHHLERKHTDPSNTVYHLDP</sequence>
<feature type="domain" description="C2H2-type" evidence="10">
    <location>
        <begin position="75"/>
        <end position="102"/>
    </location>
</feature>
<accession>A0A8J5MVJ8</accession>
<evidence type="ECO:0000256" key="4">
    <source>
        <dbReference type="ARBA" id="ARBA00022833"/>
    </source>
</evidence>
<feature type="domain" description="C2H2-type" evidence="10">
    <location>
        <begin position="263"/>
        <end position="291"/>
    </location>
</feature>
<dbReference type="GO" id="GO:0001228">
    <property type="term" value="F:DNA-binding transcription activator activity, RNA polymerase II-specific"/>
    <property type="evidence" value="ECO:0007669"/>
    <property type="project" value="TreeGrafter"/>
</dbReference>
<dbReference type="FunFam" id="3.30.160.60:FF:000065">
    <property type="entry name" value="B-cell CLL/lymphoma 6, member B"/>
    <property type="match status" value="1"/>
</dbReference>
<organism evidence="11 12">
    <name type="scientific">Homarus americanus</name>
    <name type="common">American lobster</name>
    <dbReference type="NCBI Taxonomy" id="6706"/>
    <lineage>
        <taxon>Eukaryota</taxon>
        <taxon>Metazoa</taxon>
        <taxon>Ecdysozoa</taxon>
        <taxon>Arthropoda</taxon>
        <taxon>Crustacea</taxon>
        <taxon>Multicrustacea</taxon>
        <taxon>Malacostraca</taxon>
        <taxon>Eumalacostraca</taxon>
        <taxon>Eucarida</taxon>
        <taxon>Decapoda</taxon>
        <taxon>Pleocyemata</taxon>
        <taxon>Astacidea</taxon>
        <taxon>Nephropoidea</taxon>
        <taxon>Nephropidae</taxon>
        <taxon>Homarus</taxon>
    </lineage>
</organism>
<protein>
    <submittedName>
        <fullName evidence="11">Gastrula zinc finger protein XlCGF26.1-like 1</fullName>
    </submittedName>
</protein>
<dbReference type="PROSITE" id="PS00028">
    <property type="entry name" value="ZINC_FINGER_C2H2_1"/>
    <property type="match status" value="3"/>
</dbReference>
<keyword evidence="6" id="KW-0238">DNA-binding</keyword>
<dbReference type="GO" id="GO:0005634">
    <property type="term" value="C:nucleus"/>
    <property type="evidence" value="ECO:0007669"/>
    <property type="project" value="TreeGrafter"/>
</dbReference>
<keyword evidence="8" id="KW-0539">Nucleus</keyword>
<evidence type="ECO:0000256" key="5">
    <source>
        <dbReference type="ARBA" id="ARBA00023015"/>
    </source>
</evidence>
<evidence type="ECO:0000256" key="2">
    <source>
        <dbReference type="ARBA" id="ARBA00022737"/>
    </source>
</evidence>
<evidence type="ECO:0000256" key="1">
    <source>
        <dbReference type="ARBA" id="ARBA00022723"/>
    </source>
</evidence>
<dbReference type="Pfam" id="PF00096">
    <property type="entry name" value="zf-C2H2"/>
    <property type="match status" value="3"/>
</dbReference>
<keyword evidence="3 9" id="KW-0863">Zinc-finger</keyword>
<evidence type="ECO:0000256" key="6">
    <source>
        <dbReference type="ARBA" id="ARBA00023125"/>
    </source>
</evidence>
<feature type="domain" description="C2H2-type" evidence="10">
    <location>
        <begin position="103"/>
        <end position="135"/>
    </location>
</feature>
<dbReference type="InterPro" id="IPR013087">
    <property type="entry name" value="Znf_C2H2_type"/>
</dbReference>
<keyword evidence="5" id="KW-0805">Transcription regulation</keyword>
<dbReference type="EMBL" id="JAHLQT010024345">
    <property type="protein sequence ID" value="KAG7165443.1"/>
    <property type="molecule type" value="Genomic_DNA"/>
</dbReference>
<keyword evidence="2" id="KW-0677">Repeat</keyword>
<dbReference type="Proteomes" id="UP000747542">
    <property type="component" value="Unassembled WGS sequence"/>
</dbReference>
<evidence type="ECO:0000259" key="10">
    <source>
        <dbReference type="PROSITE" id="PS50157"/>
    </source>
</evidence>
<dbReference type="Gene3D" id="3.30.160.60">
    <property type="entry name" value="Classic Zinc Finger"/>
    <property type="match status" value="4"/>
</dbReference>
<dbReference type="PANTHER" id="PTHR24393">
    <property type="entry name" value="ZINC FINGER PROTEIN"/>
    <property type="match status" value="1"/>
</dbReference>
<dbReference type="PANTHER" id="PTHR24393:SF34">
    <property type="entry name" value="PR_SET DOMAIN 13"/>
    <property type="match status" value="1"/>
</dbReference>
<evidence type="ECO:0000256" key="3">
    <source>
        <dbReference type="ARBA" id="ARBA00022771"/>
    </source>
</evidence>
<comment type="caution">
    <text evidence="11">The sequence shown here is derived from an EMBL/GenBank/DDBJ whole genome shotgun (WGS) entry which is preliminary data.</text>
</comment>
<dbReference type="InterPro" id="IPR036236">
    <property type="entry name" value="Znf_C2H2_sf"/>
</dbReference>
<reference evidence="11" key="1">
    <citation type="journal article" date="2021" name="Sci. Adv.">
        <title>The American lobster genome reveals insights on longevity, neural, and immune adaptations.</title>
        <authorList>
            <person name="Polinski J.M."/>
            <person name="Zimin A.V."/>
            <person name="Clark K.F."/>
            <person name="Kohn A.B."/>
            <person name="Sadowski N."/>
            <person name="Timp W."/>
            <person name="Ptitsyn A."/>
            <person name="Khanna P."/>
            <person name="Romanova D.Y."/>
            <person name="Williams P."/>
            <person name="Greenwood S.J."/>
            <person name="Moroz L.L."/>
            <person name="Walt D.R."/>
            <person name="Bodnar A.G."/>
        </authorList>
    </citation>
    <scope>NUCLEOTIDE SEQUENCE</scope>
    <source>
        <strain evidence="11">GMGI-L3</strain>
    </source>
</reference>
<evidence type="ECO:0000313" key="11">
    <source>
        <dbReference type="EMBL" id="KAG7165443.1"/>
    </source>
</evidence>
<gene>
    <name evidence="11" type="primary">Zg26-L1</name>
    <name evidence="11" type="ORF">Hamer_G007277</name>
</gene>
<dbReference type="GO" id="GO:0008270">
    <property type="term" value="F:zinc ion binding"/>
    <property type="evidence" value="ECO:0007669"/>
    <property type="project" value="UniProtKB-KW"/>
</dbReference>
<evidence type="ECO:0000256" key="8">
    <source>
        <dbReference type="ARBA" id="ARBA00023242"/>
    </source>
</evidence>
<dbReference type="SUPFAM" id="SSF57667">
    <property type="entry name" value="beta-beta-alpha zinc fingers"/>
    <property type="match status" value="2"/>
</dbReference>
<dbReference type="GO" id="GO:0000978">
    <property type="term" value="F:RNA polymerase II cis-regulatory region sequence-specific DNA binding"/>
    <property type="evidence" value="ECO:0007669"/>
    <property type="project" value="TreeGrafter"/>
</dbReference>